<dbReference type="AlphaFoldDB" id="A0A9W9P1B4"/>
<reference evidence="2" key="1">
    <citation type="submission" date="2022-11" db="EMBL/GenBank/DDBJ databases">
        <authorList>
            <person name="Petersen C."/>
        </authorList>
    </citation>
    <scope>NUCLEOTIDE SEQUENCE</scope>
    <source>
        <strain evidence="2">IBT 19713</strain>
    </source>
</reference>
<dbReference type="EMBL" id="JAPQKS010000004">
    <property type="protein sequence ID" value="KAJ5232213.1"/>
    <property type="molecule type" value="Genomic_DNA"/>
</dbReference>
<accession>A0A9W9P1B4</accession>
<evidence type="ECO:0000313" key="2">
    <source>
        <dbReference type="EMBL" id="KAJ5232213.1"/>
    </source>
</evidence>
<dbReference type="OrthoDB" id="5376498at2759"/>
<feature type="region of interest" description="Disordered" evidence="1">
    <location>
        <begin position="119"/>
        <end position="156"/>
    </location>
</feature>
<name>A0A9W9P1B4_9EURO</name>
<feature type="compositionally biased region" description="Basic and acidic residues" evidence="1">
    <location>
        <begin position="126"/>
        <end position="138"/>
    </location>
</feature>
<reference evidence="2" key="2">
    <citation type="journal article" date="2023" name="IMA Fungus">
        <title>Comparative genomic study of the Penicillium genus elucidates a diverse pangenome and 15 lateral gene transfer events.</title>
        <authorList>
            <person name="Petersen C."/>
            <person name="Sorensen T."/>
            <person name="Nielsen M.R."/>
            <person name="Sondergaard T.E."/>
            <person name="Sorensen J.L."/>
            <person name="Fitzpatrick D.A."/>
            <person name="Frisvad J.C."/>
            <person name="Nielsen K.L."/>
        </authorList>
    </citation>
    <scope>NUCLEOTIDE SEQUENCE</scope>
    <source>
        <strain evidence="2">IBT 19713</strain>
    </source>
</reference>
<keyword evidence="3" id="KW-1185">Reference proteome</keyword>
<sequence length="156" mass="17471">MYHSTDWTLLLKKHKTTILLSVQPDNTTLSAVKEKLFHCLVSRGINEINNDPVPLDVNGIDLGIPIDQNEPEKGWISLERKATGDDDKSEMPNGKPRQLSDTILSAGLSDRNILAFRFRQPGETSSEAHETELDHADPGWDVILPSFDDEDEELPL</sequence>
<evidence type="ECO:0000256" key="1">
    <source>
        <dbReference type="SAM" id="MobiDB-lite"/>
    </source>
</evidence>
<feature type="compositionally biased region" description="Basic and acidic residues" evidence="1">
    <location>
        <begin position="80"/>
        <end position="90"/>
    </location>
</feature>
<dbReference type="RefSeq" id="XP_058330206.1">
    <property type="nucleotide sequence ID" value="XM_058474466.1"/>
</dbReference>
<feature type="region of interest" description="Disordered" evidence="1">
    <location>
        <begin position="80"/>
        <end position="100"/>
    </location>
</feature>
<comment type="caution">
    <text evidence="2">The sequence shown here is derived from an EMBL/GenBank/DDBJ whole genome shotgun (WGS) entry which is preliminary data.</text>
</comment>
<proteinExistence type="predicted"/>
<evidence type="ECO:0000313" key="3">
    <source>
        <dbReference type="Proteomes" id="UP001150941"/>
    </source>
</evidence>
<feature type="compositionally biased region" description="Acidic residues" evidence="1">
    <location>
        <begin position="147"/>
        <end position="156"/>
    </location>
</feature>
<protein>
    <submittedName>
        <fullName evidence="2">Uncharacterized protein</fullName>
    </submittedName>
</protein>
<dbReference type="GeneID" id="83201769"/>
<dbReference type="Proteomes" id="UP001150941">
    <property type="component" value="Unassembled WGS sequence"/>
</dbReference>
<organism evidence="2 3">
    <name type="scientific">Penicillium chermesinum</name>
    <dbReference type="NCBI Taxonomy" id="63820"/>
    <lineage>
        <taxon>Eukaryota</taxon>
        <taxon>Fungi</taxon>
        <taxon>Dikarya</taxon>
        <taxon>Ascomycota</taxon>
        <taxon>Pezizomycotina</taxon>
        <taxon>Eurotiomycetes</taxon>
        <taxon>Eurotiomycetidae</taxon>
        <taxon>Eurotiales</taxon>
        <taxon>Aspergillaceae</taxon>
        <taxon>Penicillium</taxon>
    </lineage>
</organism>
<gene>
    <name evidence="2" type="ORF">N7468_005169</name>
</gene>